<reference evidence="1" key="1">
    <citation type="submission" date="2021-06" db="EMBL/GenBank/DDBJ databases">
        <title>Description of novel taxa of the family Lachnospiraceae.</title>
        <authorList>
            <person name="Chaplin A.V."/>
            <person name="Sokolova S.R."/>
            <person name="Pikina A.P."/>
            <person name="Korzhanova M."/>
            <person name="Belova V."/>
            <person name="Korostin D."/>
            <person name="Efimov B.A."/>
        </authorList>
    </citation>
    <scope>NUCLEOTIDE SEQUENCE</scope>
    <source>
        <strain evidence="1">ASD5720</strain>
    </source>
</reference>
<gene>
    <name evidence="1" type="ORF">KTH89_18780</name>
</gene>
<accession>A0A949K6L5</accession>
<evidence type="ECO:0000313" key="1">
    <source>
        <dbReference type="EMBL" id="MBU9738591.1"/>
    </source>
</evidence>
<proteinExistence type="predicted"/>
<organism evidence="1 2">
    <name type="scientific">Diplocloster agilis</name>
    <dbReference type="NCBI Taxonomy" id="2850323"/>
    <lineage>
        <taxon>Bacteria</taxon>
        <taxon>Bacillati</taxon>
        <taxon>Bacillota</taxon>
        <taxon>Clostridia</taxon>
        <taxon>Lachnospirales</taxon>
        <taxon>Lachnospiraceae</taxon>
        <taxon>Diplocloster</taxon>
    </lineage>
</organism>
<dbReference type="EMBL" id="JAHQCW010000037">
    <property type="protein sequence ID" value="MBU9738591.1"/>
    <property type="molecule type" value="Genomic_DNA"/>
</dbReference>
<name>A0A949K6L5_9FIRM</name>
<comment type="caution">
    <text evidence="1">The sequence shown here is derived from an EMBL/GenBank/DDBJ whole genome shotgun (WGS) entry which is preliminary data.</text>
</comment>
<sequence>MRIPIDVIATFNTLGKIKPNYIRLEDEEHQLRTFRVEQVEYTKEEKWAGIPVMVFLCDIITGGLKKQITLFYYREQHKWMIDRGEKSWMWEENLV</sequence>
<evidence type="ECO:0000313" key="2">
    <source>
        <dbReference type="Proteomes" id="UP000712157"/>
    </source>
</evidence>
<dbReference type="Proteomes" id="UP000712157">
    <property type="component" value="Unassembled WGS sequence"/>
</dbReference>
<protein>
    <submittedName>
        <fullName evidence="1">Uncharacterized protein</fullName>
    </submittedName>
</protein>
<keyword evidence="2" id="KW-1185">Reference proteome</keyword>
<dbReference type="RefSeq" id="WP_158343121.1">
    <property type="nucleotide sequence ID" value="NZ_JAHQCW010000037.1"/>
</dbReference>
<dbReference type="AlphaFoldDB" id="A0A949K6L5"/>